<organism evidence="2 3">
    <name type="scientific">Vibrio tetraodonis subsp. pristinus</name>
    <dbReference type="NCBI Taxonomy" id="2695891"/>
    <lineage>
        <taxon>Bacteria</taxon>
        <taxon>Pseudomonadati</taxon>
        <taxon>Pseudomonadota</taxon>
        <taxon>Gammaproteobacteria</taxon>
        <taxon>Vibrionales</taxon>
        <taxon>Vibrionaceae</taxon>
        <taxon>Vibrio</taxon>
    </lineage>
</organism>
<reference evidence="2 3" key="1">
    <citation type="submission" date="2020-01" db="EMBL/GenBank/DDBJ databases">
        <title>Draft Genome Sequence of Vibrio sp. strain OCN044, Isolated from a Healthy Coral at Palmyra Atoll.</title>
        <authorList>
            <person name="Videau P."/>
            <person name="Loughran R."/>
            <person name="Esquivel A."/>
            <person name="Deadmond M."/>
            <person name="Paddock B.E."/>
            <person name="Saw J.H."/>
            <person name="Ushijima B."/>
        </authorList>
    </citation>
    <scope>NUCLEOTIDE SEQUENCE [LARGE SCALE GENOMIC DNA]</scope>
    <source>
        <strain evidence="2 3">OCN044</strain>
    </source>
</reference>
<evidence type="ECO:0000313" key="2">
    <source>
        <dbReference type="EMBL" id="MYM60238.1"/>
    </source>
</evidence>
<evidence type="ECO:0008006" key="4">
    <source>
        <dbReference type="Google" id="ProtNLM"/>
    </source>
</evidence>
<keyword evidence="1" id="KW-0732">Signal</keyword>
<gene>
    <name evidence="2" type="ORF">GTG28_13470</name>
</gene>
<name>A0A6L8LVW4_9VIBR</name>
<dbReference type="Proteomes" id="UP000478571">
    <property type="component" value="Unassembled WGS sequence"/>
</dbReference>
<dbReference type="EMBL" id="WWEU01000004">
    <property type="protein sequence ID" value="MYM60238.1"/>
    <property type="molecule type" value="Genomic_DNA"/>
</dbReference>
<evidence type="ECO:0000313" key="3">
    <source>
        <dbReference type="Proteomes" id="UP000478571"/>
    </source>
</evidence>
<dbReference type="RefSeq" id="WP_160930648.1">
    <property type="nucleotide sequence ID" value="NZ_WWEU01000004.1"/>
</dbReference>
<keyword evidence="3" id="KW-1185">Reference proteome</keyword>
<proteinExistence type="predicted"/>
<protein>
    <recommendedName>
        <fullName evidence="4">META domain-containing protein</fullName>
    </recommendedName>
</protein>
<dbReference type="AlphaFoldDB" id="A0A6L8LVW4"/>
<evidence type="ECO:0000256" key="1">
    <source>
        <dbReference type="SAM" id="SignalP"/>
    </source>
</evidence>
<accession>A0A6L8LVW4</accession>
<sequence>MKITPLSMVIALSFSSGAALAQSPSFAESMEGRIWTNGEVVDGQYRETMRLVFADKANPQSIRFTLDHTCGSLSGTMNVAENFDFVSGDLSMVIDRHNDRIAGSCSDTEIANLNTFKKADNASTLRTLRPNLHLQSKETGGEVRLQDNTNSLKSAEAQRSVYDSYWIHEDGKNVKVSAEPYLKRIQQSSLDDVDFYGFQPLVAHEHGLRITRSSKTHSGLVAETKAHGQNPITWAPFFTAESPQTRFEFTNVFQHGYTQGTIDFGFFDWAARIHLQWPVTLMQMATFEYDNEAGKLTFLPKASENTDSVVSDDTDSIEAFDDLGLFDEPEVSQEPLTFTRLVKEATITDLKDTEWTGNIAGEHVTANFKYYSLNDIYMRVNNSGEIGIVKLTKTNDETIGKARVLYAPANQEASALLRTTLPELKSVVMEYSGDTRKLHMVTASDIVTLTEDKQFPIVFPQ</sequence>
<feature type="chain" id="PRO_5026820237" description="META domain-containing protein" evidence="1">
    <location>
        <begin position="22"/>
        <end position="461"/>
    </location>
</feature>
<comment type="caution">
    <text evidence="2">The sequence shown here is derived from an EMBL/GenBank/DDBJ whole genome shotgun (WGS) entry which is preliminary data.</text>
</comment>
<feature type="signal peptide" evidence="1">
    <location>
        <begin position="1"/>
        <end position="21"/>
    </location>
</feature>